<dbReference type="RefSeq" id="WP_011138357.1">
    <property type="nucleotide sequence ID" value="NC_005090.1"/>
</dbReference>
<feature type="signal peptide" evidence="9">
    <location>
        <begin position="1"/>
        <end position="20"/>
    </location>
</feature>
<reference evidence="10 11" key="1">
    <citation type="journal article" date="2003" name="Proc. Natl. Acad. Sci. U.S.A.">
        <title>Complete genome sequence and analysis of Wolinella succinogenes.</title>
        <authorList>
            <person name="Baar C."/>
            <person name="Eppinger M."/>
            <person name="Raddatz G."/>
            <person name="Simon JM."/>
            <person name="Lanz C."/>
            <person name="Klimmek O."/>
            <person name="Nandakumar R."/>
            <person name="Gross R."/>
            <person name="Rosinus A."/>
            <person name="Keller H."/>
            <person name="Jagtap P."/>
            <person name="Linke B."/>
            <person name="Meyer F."/>
            <person name="Lederer H."/>
            <person name="Schuster S.C."/>
        </authorList>
    </citation>
    <scope>NUCLEOTIDE SEQUENCE [LARGE SCALE GENOMIC DNA]</scope>
    <source>
        <strain evidence="11">ATCC 29543 / DSM 1740 / CCUG 13145 / JCM 31913 / LMG 7466 / NCTC 11488 / FDC 602W</strain>
    </source>
</reference>
<dbReference type="InterPro" id="IPR051906">
    <property type="entry name" value="TolC-like"/>
</dbReference>
<gene>
    <name evidence="10" type="ordered locus">WS0413</name>
</gene>
<dbReference type="eggNOG" id="COG1538">
    <property type="taxonomic scope" value="Bacteria"/>
</dbReference>
<evidence type="ECO:0000256" key="6">
    <source>
        <dbReference type="ARBA" id="ARBA00023136"/>
    </source>
</evidence>
<sequence length="417" mass="48032">MKWRLALGALALFWTLGAAALSMEEAIDKALLYSQNVERQAWLLKQAQSETQKSRGSFYPEVNLKYQTYGSNRSDNRGESDGSYALLELRYNLFNGLSDRFSLQSAKALEEAQEFALEASRQDLILLVKNSYIALLKARENLKVSQESVRLLEEQRRESENFYQVGYIAKNTLLKVEVELSNAKQTLLEKESALAYAKRDLERYVGEHIVLEGVKEVRIESALETSEMHLREKMWANRSELRYLAKNREAKRYEQRASASNYYPKVDLVGEYRSYGDSASLGNRNGTYNDRTEGRLEASWNLFNGFSDQHNQEAKRYAVLAMDSQIVETKRELELQLFEALEQYRLAQNAHEVAKLALEQAKENYRITLNRYKERMETSSELLDAELLLTKAKSSLLEKRYSIATSIASLQRVVEAQ</sequence>
<evidence type="ECO:0000313" key="11">
    <source>
        <dbReference type="Proteomes" id="UP000000422"/>
    </source>
</evidence>
<dbReference type="SUPFAM" id="SSF56954">
    <property type="entry name" value="Outer membrane efflux proteins (OEP)"/>
    <property type="match status" value="1"/>
</dbReference>
<evidence type="ECO:0000256" key="1">
    <source>
        <dbReference type="ARBA" id="ARBA00004442"/>
    </source>
</evidence>
<feature type="coiled-coil region" evidence="8">
    <location>
        <begin position="330"/>
        <end position="375"/>
    </location>
</feature>
<dbReference type="GO" id="GO:0009279">
    <property type="term" value="C:cell outer membrane"/>
    <property type="evidence" value="ECO:0007669"/>
    <property type="project" value="UniProtKB-SubCell"/>
</dbReference>
<accession>Q7MSI3</accession>
<dbReference type="PANTHER" id="PTHR30026:SF20">
    <property type="entry name" value="OUTER MEMBRANE PROTEIN TOLC"/>
    <property type="match status" value="1"/>
</dbReference>
<dbReference type="Proteomes" id="UP000000422">
    <property type="component" value="Chromosome"/>
</dbReference>
<organism evidence="11">
    <name type="scientific">Wolinella succinogenes (strain ATCC 29543 / DSM 1740 / CCUG 13145 / JCM 31913 / LMG 7466 / NCTC 11488 / FDC 602W)</name>
    <name type="common">Vibrio succinogenes</name>
    <dbReference type="NCBI Taxonomy" id="273121"/>
    <lineage>
        <taxon>Bacteria</taxon>
        <taxon>Pseudomonadati</taxon>
        <taxon>Campylobacterota</taxon>
        <taxon>Epsilonproteobacteria</taxon>
        <taxon>Campylobacterales</taxon>
        <taxon>Helicobacteraceae</taxon>
        <taxon>Wolinella</taxon>
    </lineage>
</organism>
<dbReference type="GO" id="GO:0015562">
    <property type="term" value="F:efflux transmembrane transporter activity"/>
    <property type="evidence" value="ECO:0007669"/>
    <property type="project" value="InterPro"/>
</dbReference>
<keyword evidence="4" id="KW-1134">Transmembrane beta strand</keyword>
<keyword evidence="3" id="KW-0813">Transport</keyword>
<dbReference type="KEGG" id="wsu:WS0413"/>
<evidence type="ECO:0000256" key="9">
    <source>
        <dbReference type="SAM" id="SignalP"/>
    </source>
</evidence>
<evidence type="ECO:0000256" key="2">
    <source>
        <dbReference type="ARBA" id="ARBA00007613"/>
    </source>
</evidence>
<evidence type="ECO:0000256" key="7">
    <source>
        <dbReference type="ARBA" id="ARBA00023237"/>
    </source>
</evidence>
<feature type="chain" id="PRO_5004288402" evidence="9">
    <location>
        <begin position="21"/>
        <end position="417"/>
    </location>
</feature>
<keyword evidence="7" id="KW-0998">Cell outer membrane</keyword>
<dbReference type="PANTHER" id="PTHR30026">
    <property type="entry name" value="OUTER MEMBRANE PROTEIN TOLC"/>
    <property type="match status" value="1"/>
</dbReference>
<keyword evidence="9" id="KW-0732">Signal</keyword>
<evidence type="ECO:0000256" key="8">
    <source>
        <dbReference type="SAM" id="Coils"/>
    </source>
</evidence>
<keyword evidence="5" id="KW-0812">Transmembrane</keyword>
<comment type="subcellular location">
    <subcellularLocation>
        <location evidence="1">Cell outer membrane</location>
    </subcellularLocation>
</comment>
<evidence type="ECO:0000256" key="3">
    <source>
        <dbReference type="ARBA" id="ARBA00022448"/>
    </source>
</evidence>
<dbReference type="AlphaFoldDB" id="Q7MSI3"/>
<evidence type="ECO:0000256" key="4">
    <source>
        <dbReference type="ARBA" id="ARBA00022452"/>
    </source>
</evidence>
<dbReference type="EMBL" id="BX571658">
    <property type="protein sequence ID" value="CAE09557.1"/>
    <property type="molecule type" value="Genomic_DNA"/>
</dbReference>
<dbReference type="STRING" id="273121.WS0413"/>
<dbReference type="HOGENOM" id="CLU_012817_10_4_7"/>
<keyword evidence="8" id="KW-0175">Coiled coil</keyword>
<dbReference type="Pfam" id="PF02321">
    <property type="entry name" value="OEP"/>
    <property type="match status" value="2"/>
</dbReference>
<name>Q7MSI3_WOLSU</name>
<dbReference type="GO" id="GO:0015288">
    <property type="term" value="F:porin activity"/>
    <property type="evidence" value="ECO:0007669"/>
    <property type="project" value="TreeGrafter"/>
</dbReference>
<protein>
    <submittedName>
        <fullName evidence="10">Uncharacterized protein</fullName>
    </submittedName>
</protein>
<evidence type="ECO:0000313" key="10">
    <source>
        <dbReference type="EMBL" id="CAE09557.1"/>
    </source>
</evidence>
<dbReference type="GO" id="GO:1990281">
    <property type="term" value="C:efflux pump complex"/>
    <property type="evidence" value="ECO:0007669"/>
    <property type="project" value="TreeGrafter"/>
</dbReference>
<keyword evidence="6" id="KW-0472">Membrane</keyword>
<dbReference type="SMR" id="Q7MSI3"/>
<dbReference type="InterPro" id="IPR003423">
    <property type="entry name" value="OMP_efflux"/>
</dbReference>
<dbReference type="Gene3D" id="1.20.1600.10">
    <property type="entry name" value="Outer membrane efflux proteins (OEP)"/>
    <property type="match status" value="1"/>
</dbReference>
<evidence type="ECO:0000256" key="5">
    <source>
        <dbReference type="ARBA" id="ARBA00022692"/>
    </source>
</evidence>
<comment type="similarity">
    <text evidence="2">Belongs to the outer membrane factor (OMF) (TC 1.B.17) family.</text>
</comment>
<keyword evidence="11" id="KW-1185">Reference proteome</keyword>
<proteinExistence type="inferred from homology"/>